<keyword evidence="2" id="KW-1185">Reference proteome</keyword>
<accession>A0ABQ9I5F0</accession>
<organism evidence="1 2">
    <name type="scientific">Dryococelus australis</name>
    <dbReference type="NCBI Taxonomy" id="614101"/>
    <lineage>
        <taxon>Eukaryota</taxon>
        <taxon>Metazoa</taxon>
        <taxon>Ecdysozoa</taxon>
        <taxon>Arthropoda</taxon>
        <taxon>Hexapoda</taxon>
        <taxon>Insecta</taxon>
        <taxon>Pterygota</taxon>
        <taxon>Neoptera</taxon>
        <taxon>Polyneoptera</taxon>
        <taxon>Phasmatodea</taxon>
        <taxon>Verophasmatodea</taxon>
        <taxon>Anareolatae</taxon>
        <taxon>Phasmatidae</taxon>
        <taxon>Eurycanthinae</taxon>
        <taxon>Dryococelus</taxon>
    </lineage>
</organism>
<protein>
    <submittedName>
        <fullName evidence="1">Uncharacterized protein</fullName>
    </submittedName>
</protein>
<evidence type="ECO:0000313" key="1">
    <source>
        <dbReference type="EMBL" id="KAJ8891860.1"/>
    </source>
</evidence>
<evidence type="ECO:0000313" key="2">
    <source>
        <dbReference type="Proteomes" id="UP001159363"/>
    </source>
</evidence>
<dbReference type="Proteomes" id="UP001159363">
    <property type="component" value="Chromosome 2"/>
</dbReference>
<dbReference type="EMBL" id="JARBHB010000002">
    <property type="protein sequence ID" value="KAJ8891860.1"/>
    <property type="molecule type" value="Genomic_DNA"/>
</dbReference>
<comment type="caution">
    <text evidence="1">The sequence shown here is derived from an EMBL/GenBank/DDBJ whole genome shotgun (WGS) entry which is preliminary data.</text>
</comment>
<proteinExistence type="predicted"/>
<sequence>MIQQLIKAYPRESIAAFHPSGWIQTSIFTYWFQIFCKRNETIRIDEHSSHQRSIDVLNIARENSVNILCLSTPSTHKLQLLDKIGEVAVSGFRATGTCPIDQKWFSRSRLFTFYF</sequence>
<name>A0ABQ9I5F0_9NEOP</name>
<gene>
    <name evidence="1" type="ORF">PR048_004415</name>
</gene>
<reference evidence="1 2" key="1">
    <citation type="submission" date="2023-02" db="EMBL/GenBank/DDBJ databases">
        <title>LHISI_Scaffold_Assembly.</title>
        <authorList>
            <person name="Stuart O.P."/>
            <person name="Cleave R."/>
            <person name="Magrath M.J.L."/>
            <person name="Mikheyev A.S."/>
        </authorList>
    </citation>
    <scope>NUCLEOTIDE SEQUENCE [LARGE SCALE GENOMIC DNA]</scope>
    <source>
        <strain evidence="1">Daus_M_001</strain>
        <tissue evidence="1">Leg muscle</tissue>
    </source>
</reference>